<dbReference type="Proteomes" id="UP000203229">
    <property type="component" value="Plasmid unnamed"/>
</dbReference>
<evidence type="ECO:0000313" key="16">
    <source>
        <dbReference type="EMBL" id="ASP28787.1"/>
    </source>
</evidence>
<keyword evidence="13" id="KW-0175">Coiled coil</keyword>
<evidence type="ECO:0000256" key="7">
    <source>
        <dbReference type="ARBA" id="ARBA00023125"/>
    </source>
</evidence>
<dbReference type="InterPro" id="IPR003601">
    <property type="entry name" value="Topo_IA_2"/>
</dbReference>
<dbReference type="Gene3D" id="1.10.460.10">
    <property type="entry name" value="Topoisomerase I, domain 2"/>
    <property type="match status" value="1"/>
</dbReference>
<comment type="catalytic activity">
    <reaction evidence="1">
        <text>ATP-independent breakage of single-stranded DNA, followed by passage and rejoining.</text>
        <dbReference type="EC" id="5.6.2.1"/>
    </reaction>
</comment>
<accession>A0A222EQI4</accession>
<dbReference type="GO" id="GO:0005694">
    <property type="term" value="C:chromosome"/>
    <property type="evidence" value="ECO:0007669"/>
    <property type="project" value="InterPro"/>
</dbReference>
<evidence type="ECO:0000256" key="2">
    <source>
        <dbReference type="ARBA" id="ARBA00009446"/>
    </source>
</evidence>
<dbReference type="SUPFAM" id="SSF56712">
    <property type="entry name" value="Prokaryotic type I DNA topoisomerase"/>
    <property type="match status" value="1"/>
</dbReference>
<dbReference type="Gene3D" id="3.30.65.10">
    <property type="entry name" value="Bacterial Topoisomerase I, domain 1"/>
    <property type="match status" value="1"/>
</dbReference>
<keyword evidence="8 16" id="KW-0413">Isomerase</keyword>
<keyword evidence="17" id="KW-1185">Reference proteome</keyword>
<dbReference type="KEGG" id="scou:SCORR_v1c10150"/>
<dbReference type="GO" id="GO:0006265">
    <property type="term" value="P:DNA topological change"/>
    <property type="evidence" value="ECO:0007669"/>
    <property type="project" value="InterPro"/>
</dbReference>
<dbReference type="Gene3D" id="2.70.20.10">
    <property type="entry name" value="Topoisomerase I, domain 3"/>
    <property type="match status" value="1"/>
</dbReference>
<sequence>MNILVILESPNKVKKVKKYLEECDKNNNYFVEASVGHIREIDDCGEYSIGVNFNDCSVNYIISNDKKNVVRNLTEKAKLAEMIILATDPDREGEVIAWHLSEILKKHCNNFKRMKLNAITKEEVEKEMNRLCQIDKNYVNSGIARSILDKTCGYILSRVLQDNHIGNSAGRVQSAVLLILHFREEAIKNFVKEEWYTLIDENKILLKNVEKDKKRIDLNKNAYIEKKYKSFEETINTKNKLDNNYVIIEIKNEKFEDKPFFNYTTSSFLKDCKLKLKLKIKESSLIAQNLFEKGLITYIRTDSTNIDKKTKDDISKYIIRNYGEKYLGVLHEVKTKKNDQEGHPAITPTNIEITKNNVNEYLLKNEEDCLTEKEKLVYELVWQNSINSLIKLPNGDKTTYILKNKDEIFTGENKNYIFNGYYDIDNNLDKKNNNVLNWKVGDEIKVFSIQAKLKSTQPLSRFNEATLISELERLGIGRPSTYKNAVNVNIDRFYAQVDKNDSMFVTEKGKKVIEFLIANFISFINLDYTKNMEDDLDRISKEKINYKNYIKIYYEALIKEANKFMIDQMKCPKCNNGFVREAVKKDGTKMGFKQCSDWQKCGWKEEKKLDLSNATPCENEECNGQIYKYDYIDKVSGQKKEGVSCTNKECKWRPGAIQKCQLCNIGWLSEKNGKSGKFISCNNYPNCKFIQSC</sequence>
<evidence type="ECO:0000259" key="14">
    <source>
        <dbReference type="PROSITE" id="PS50880"/>
    </source>
</evidence>
<keyword evidence="7" id="KW-0238">DNA-binding</keyword>
<keyword evidence="4" id="KW-0479">Metal-binding</keyword>
<organism evidence="16 17">
    <name type="scientific">Spiroplasma corruscae</name>
    <dbReference type="NCBI Taxonomy" id="216934"/>
    <lineage>
        <taxon>Bacteria</taxon>
        <taxon>Bacillati</taxon>
        <taxon>Mycoplasmatota</taxon>
        <taxon>Mollicutes</taxon>
        <taxon>Entomoplasmatales</taxon>
        <taxon>Spiroplasmataceae</taxon>
        <taxon>Spiroplasma</taxon>
    </lineage>
</organism>
<dbReference type="PROSITE" id="PS52039">
    <property type="entry name" value="TOPO_IA_2"/>
    <property type="match status" value="1"/>
</dbReference>
<feature type="coiled-coil region" evidence="13">
    <location>
        <begin position="206"/>
        <end position="258"/>
    </location>
</feature>
<evidence type="ECO:0000256" key="3">
    <source>
        <dbReference type="ARBA" id="ARBA00012891"/>
    </source>
</evidence>
<dbReference type="EC" id="5.6.2.1" evidence="3"/>
<dbReference type="InterPro" id="IPR023405">
    <property type="entry name" value="Topo_IA_core_domain"/>
</dbReference>
<name>A0A222EQI4_9MOLU</name>
<evidence type="ECO:0000259" key="15">
    <source>
        <dbReference type="PROSITE" id="PS52039"/>
    </source>
</evidence>
<dbReference type="Pfam" id="PF01131">
    <property type="entry name" value="Topoisom_bac"/>
    <property type="match status" value="1"/>
</dbReference>
<dbReference type="Pfam" id="PF01751">
    <property type="entry name" value="Toprim"/>
    <property type="match status" value="1"/>
</dbReference>
<dbReference type="PANTHER" id="PTHR42785">
    <property type="entry name" value="DNA TOPOISOMERASE, TYPE IA, CORE"/>
    <property type="match status" value="1"/>
</dbReference>
<dbReference type="InterPro" id="IPR013824">
    <property type="entry name" value="Topo_IA_cen_sub1"/>
</dbReference>
<reference evidence="16 17" key="1">
    <citation type="submission" date="2017-07" db="EMBL/GenBank/DDBJ databases">
        <title>Complete genome sequence of Spiroplasma corruscae EC-1 (DSM 19793).</title>
        <authorList>
            <person name="Tsai Y.-M."/>
            <person name="Lo W.-S."/>
            <person name="Kuo C.-H."/>
        </authorList>
    </citation>
    <scope>NUCLEOTIDE SEQUENCE [LARGE SCALE GENOMIC DNA]</scope>
    <source>
        <strain evidence="16 17">EC-1</strain>
        <plasmid evidence="16 17">unnamed</plasmid>
    </source>
</reference>
<dbReference type="SMART" id="SM00436">
    <property type="entry name" value="TOP1Bc"/>
    <property type="match status" value="1"/>
</dbReference>
<keyword evidence="6" id="KW-0799">Topoisomerase</keyword>
<dbReference type="SMART" id="SM00493">
    <property type="entry name" value="TOPRIM"/>
    <property type="match status" value="1"/>
</dbReference>
<geneLocation type="plasmid" evidence="16 17">
    <name>unnamed</name>
</geneLocation>
<dbReference type="InterPro" id="IPR013825">
    <property type="entry name" value="Topo_IA_cen_sub2"/>
</dbReference>
<dbReference type="EMBL" id="CP022536">
    <property type="protein sequence ID" value="ASP28787.1"/>
    <property type="molecule type" value="Genomic_DNA"/>
</dbReference>
<dbReference type="AlphaFoldDB" id="A0A222EQI4"/>
<dbReference type="PRINTS" id="PR00417">
    <property type="entry name" value="PRTPISMRASEI"/>
</dbReference>
<dbReference type="InterPro" id="IPR000380">
    <property type="entry name" value="Topo_IA"/>
</dbReference>
<dbReference type="SMART" id="SM00437">
    <property type="entry name" value="TOP1Ac"/>
    <property type="match status" value="1"/>
</dbReference>
<dbReference type="GO" id="GO:0003677">
    <property type="term" value="F:DNA binding"/>
    <property type="evidence" value="ECO:0007669"/>
    <property type="project" value="UniProtKB-KW"/>
</dbReference>
<dbReference type="InterPro" id="IPR006171">
    <property type="entry name" value="TOPRIM_dom"/>
</dbReference>
<proteinExistence type="inferred from homology"/>
<dbReference type="InterPro" id="IPR013826">
    <property type="entry name" value="Topo_IA_cen_sub3"/>
</dbReference>
<keyword evidence="4" id="KW-0863">Zinc-finger</keyword>
<dbReference type="GO" id="GO:0008270">
    <property type="term" value="F:zinc ion binding"/>
    <property type="evidence" value="ECO:0007669"/>
    <property type="project" value="UniProtKB-KW"/>
</dbReference>
<evidence type="ECO:0000256" key="8">
    <source>
        <dbReference type="ARBA" id="ARBA00023235"/>
    </source>
</evidence>
<evidence type="ECO:0000256" key="1">
    <source>
        <dbReference type="ARBA" id="ARBA00000213"/>
    </source>
</evidence>
<dbReference type="GO" id="GO:0003917">
    <property type="term" value="F:DNA topoisomerase type I (single strand cut, ATP-independent) activity"/>
    <property type="evidence" value="ECO:0007669"/>
    <property type="project" value="UniProtKB-EC"/>
</dbReference>
<evidence type="ECO:0000256" key="6">
    <source>
        <dbReference type="ARBA" id="ARBA00023029"/>
    </source>
</evidence>
<dbReference type="Gene3D" id="3.40.50.140">
    <property type="match status" value="1"/>
</dbReference>
<dbReference type="Gene3D" id="1.10.290.10">
    <property type="entry name" value="Topoisomerase I, domain 4"/>
    <property type="match status" value="1"/>
</dbReference>
<dbReference type="OrthoDB" id="9804262at2"/>
<dbReference type="InterPro" id="IPR013497">
    <property type="entry name" value="Topo_IA_cen"/>
</dbReference>
<dbReference type="PROSITE" id="PS50880">
    <property type="entry name" value="TOPRIM"/>
    <property type="match status" value="1"/>
</dbReference>
<dbReference type="PANTHER" id="PTHR42785:SF1">
    <property type="entry name" value="DNA TOPOISOMERASE"/>
    <property type="match status" value="1"/>
</dbReference>
<evidence type="ECO:0000256" key="9">
    <source>
        <dbReference type="ARBA" id="ARBA00030003"/>
    </source>
</evidence>
<dbReference type="Pfam" id="PF01396">
    <property type="entry name" value="Zn_ribbon_Top1"/>
    <property type="match status" value="1"/>
</dbReference>
<dbReference type="InterPro" id="IPR003602">
    <property type="entry name" value="Topo_IA_DNA-bd_dom"/>
</dbReference>
<evidence type="ECO:0000256" key="4">
    <source>
        <dbReference type="ARBA" id="ARBA00022771"/>
    </source>
</evidence>
<feature type="domain" description="Toprim" evidence="14">
    <location>
        <begin position="2"/>
        <end position="121"/>
    </location>
</feature>
<dbReference type="RefSeq" id="WP_094049920.1">
    <property type="nucleotide sequence ID" value="NZ_CP022536.1"/>
</dbReference>
<evidence type="ECO:0000256" key="10">
    <source>
        <dbReference type="ARBA" id="ARBA00031985"/>
    </source>
</evidence>
<evidence type="ECO:0000256" key="12">
    <source>
        <dbReference type="ARBA" id="ARBA00032877"/>
    </source>
</evidence>
<feature type="domain" description="Topo IA-type catalytic" evidence="15">
    <location>
        <begin position="135"/>
        <end position="561"/>
    </location>
</feature>
<gene>
    <name evidence="16" type="primary">topA</name>
    <name evidence="16" type="ORF">SCORR_v1c10150</name>
</gene>
<keyword evidence="5" id="KW-0862">Zinc</keyword>
<comment type="similarity">
    <text evidence="2">Belongs to the type IA topoisomerase family.</text>
</comment>
<keyword evidence="16" id="KW-0614">Plasmid</keyword>
<protein>
    <recommendedName>
        <fullName evidence="3">DNA topoisomerase</fullName>
        <ecNumber evidence="3">5.6.2.1</ecNumber>
    </recommendedName>
    <alternativeName>
        <fullName evidence="12">Omega-protein</fullName>
    </alternativeName>
    <alternativeName>
        <fullName evidence="11">Relaxing enzyme</fullName>
    </alternativeName>
    <alternativeName>
        <fullName evidence="9">Swivelase</fullName>
    </alternativeName>
    <alternativeName>
        <fullName evidence="10">Untwisting enzyme</fullName>
    </alternativeName>
</protein>
<evidence type="ECO:0000256" key="5">
    <source>
        <dbReference type="ARBA" id="ARBA00022833"/>
    </source>
</evidence>
<evidence type="ECO:0000313" key="17">
    <source>
        <dbReference type="Proteomes" id="UP000203229"/>
    </source>
</evidence>
<dbReference type="InterPro" id="IPR013498">
    <property type="entry name" value="Topo_IA_Znf"/>
</dbReference>
<evidence type="ECO:0000256" key="11">
    <source>
        <dbReference type="ARBA" id="ARBA00032235"/>
    </source>
</evidence>
<evidence type="ECO:0000256" key="13">
    <source>
        <dbReference type="SAM" id="Coils"/>
    </source>
</evidence>